<feature type="compositionally biased region" description="Low complexity" evidence="1">
    <location>
        <begin position="306"/>
        <end position="325"/>
    </location>
</feature>
<gene>
    <name evidence="2" type="ORF">B0A49_04259</name>
</gene>
<dbReference type="STRING" id="331657.A0A4U0XDG2"/>
<protein>
    <submittedName>
        <fullName evidence="2">Uncharacterized protein</fullName>
    </submittedName>
</protein>
<evidence type="ECO:0000313" key="2">
    <source>
        <dbReference type="EMBL" id="TKA74017.1"/>
    </source>
</evidence>
<feature type="compositionally biased region" description="Low complexity" evidence="1">
    <location>
        <begin position="353"/>
        <end position="393"/>
    </location>
</feature>
<organism evidence="2 3">
    <name type="scientific">Cryomyces minteri</name>
    <dbReference type="NCBI Taxonomy" id="331657"/>
    <lineage>
        <taxon>Eukaryota</taxon>
        <taxon>Fungi</taxon>
        <taxon>Dikarya</taxon>
        <taxon>Ascomycota</taxon>
        <taxon>Pezizomycotina</taxon>
        <taxon>Dothideomycetes</taxon>
        <taxon>Dothideomycetes incertae sedis</taxon>
        <taxon>Cryomyces</taxon>
    </lineage>
</organism>
<sequence length="450" mass="48634">MVTITVEDRRSIVSSSSASPQQDRSQWYLPAPDPRNEGKYVFKIHTLDIYFWKAEDATLFIDSAKRVLSEHQIQILGASPSSSHYEHHRDTMSPVVQKLESLAVTKPYQGHRSDSMSTNKSFTGPPTRTTQGGAGSPEPIAEAPPTYAPLAYNPAAPSAPEPIAHREKTPPPDDGEGGTGLAAAAQYDHGNPVVAPPLQQHPAFRHQQSPPQQTSYFPGPPQRQMSAQSFPPPPPMAASPPSVLQRTNTSGSFPPPPFQQPGSPQGQQYAQSYASPPQDPNAHLYGQASPPPPPHLHQRQSSYSTPAQYAVYPQQQFAQQPQQQYIVYPSSPGHVFLQSTGPPTPGYAPPPSGYTIVPSAPASMSAPALHSPDLPPGGYSTYSYQQQPQPQSQAEAYAVHQQVYRPTEGEAGHGKPVAAGPGQQPGKLEQRAAKVEKGVGRFLKKLDQRF</sequence>
<feature type="compositionally biased region" description="Basic and acidic residues" evidence="1">
    <location>
        <begin position="1"/>
        <end position="11"/>
    </location>
</feature>
<accession>A0A4U0XDG2</accession>
<feature type="compositionally biased region" description="Low complexity" evidence="1">
    <location>
        <begin position="260"/>
        <end position="276"/>
    </location>
</feature>
<name>A0A4U0XDG2_9PEZI</name>
<feature type="compositionally biased region" description="Polar residues" evidence="1">
    <location>
        <begin position="115"/>
        <end position="131"/>
    </location>
</feature>
<dbReference type="EMBL" id="NAJN01000392">
    <property type="protein sequence ID" value="TKA74017.1"/>
    <property type="molecule type" value="Genomic_DNA"/>
</dbReference>
<feature type="compositionally biased region" description="Polar residues" evidence="1">
    <location>
        <begin position="206"/>
        <end position="216"/>
    </location>
</feature>
<feature type="region of interest" description="Disordered" evidence="1">
    <location>
        <begin position="108"/>
        <end position="431"/>
    </location>
</feature>
<evidence type="ECO:0000256" key="1">
    <source>
        <dbReference type="SAM" id="MobiDB-lite"/>
    </source>
</evidence>
<dbReference type="OrthoDB" id="5408296at2759"/>
<reference evidence="2 3" key="1">
    <citation type="submission" date="2017-03" db="EMBL/GenBank/DDBJ databases">
        <title>Genomes of endolithic fungi from Antarctica.</title>
        <authorList>
            <person name="Coleine C."/>
            <person name="Masonjones S."/>
            <person name="Stajich J.E."/>
        </authorList>
    </citation>
    <scope>NUCLEOTIDE SEQUENCE [LARGE SCALE GENOMIC DNA]</scope>
    <source>
        <strain evidence="2 3">CCFEE 5187</strain>
    </source>
</reference>
<comment type="caution">
    <text evidence="2">The sequence shown here is derived from an EMBL/GenBank/DDBJ whole genome shotgun (WGS) entry which is preliminary data.</text>
</comment>
<proteinExistence type="predicted"/>
<feature type="compositionally biased region" description="Low complexity" evidence="1">
    <location>
        <begin position="12"/>
        <end position="26"/>
    </location>
</feature>
<dbReference type="Proteomes" id="UP000308768">
    <property type="component" value="Unassembled WGS sequence"/>
</dbReference>
<dbReference type="AlphaFoldDB" id="A0A4U0XDG2"/>
<feature type="compositionally biased region" description="Pro residues" evidence="1">
    <location>
        <begin position="342"/>
        <end position="352"/>
    </location>
</feature>
<feature type="region of interest" description="Disordered" evidence="1">
    <location>
        <begin position="1"/>
        <end position="31"/>
    </location>
</feature>
<evidence type="ECO:0000313" key="3">
    <source>
        <dbReference type="Proteomes" id="UP000308768"/>
    </source>
</evidence>
<keyword evidence="3" id="KW-1185">Reference proteome</keyword>